<evidence type="ECO:0000313" key="1">
    <source>
        <dbReference type="EMBL" id="TKW03347.1"/>
    </source>
</evidence>
<gene>
    <name evidence="1" type="ORF">SEVIR_7G018005v2</name>
</gene>
<evidence type="ECO:0000313" key="2">
    <source>
        <dbReference type="Proteomes" id="UP000298652"/>
    </source>
</evidence>
<reference evidence="1" key="1">
    <citation type="submission" date="2019-03" db="EMBL/GenBank/DDBJ databases">
        <title>WGS assembly of Setaria viridis.</title>
        <authorList>
            <person name="Huang P."/>
            <person name="Jenkins J."/>
            <person name="Grimwood J."/>
            <person name="Barry K."/>
            <person name="Healey A."/>
            <person name="Mamidi S."/>
            <person name="Sreedasyam A."/>
            <person name="Shu S."/>
            <person name="Feldman M."/>
            <person name="Wu J."/>
            <person name="Yu Y."/>
            <person name="Chen C."/>
            <person name="Johnson J."/>
            <person name="Rokhsar D."/>
            <person name="Baxter I."/>
            <person name="Schmutz J."/>
            <person name="Brutnell T."/>
            <person name="Kellogg E."/>
        </authorList>
    </citation>
    <scope>NUCLEOTIDE SEQUENCE [LARGE SCALE GENOMIC DNA]</scope>
</reference>
<name>A0A4U6U007_SETVI</name>
<protein>
    <submittedName>
        <fullName evidence="1">Uncharacterized protein</fullName>
    </submittedName>
</protein>
<keyword evidence="2" id="KW-1185">Reference proteome</keyword>
<organism evidence="1 2">
    <name type="scientific">Setaria viridis</name>
    <name type="common">Green bristlegrass</name>
    <name type="synonym">Setaria italica subsp. viridis</name>
    <dbReference type="NCBI Taxonomy" id="4556"/>
    <lineage>
        <taxon>Eukaryota</taxon>
        <taxon>Viridiplantae</taxon>
        <taxon>Streptophyta</taxon>
        <taxon>Embryophyta</taxon>
        <taxon>Tracheophyta</taxon>
        <taxon>Spermatophyta</taxon>
        <taxon>Magnoliopsida</taxon>
        <taxon>Liliopsida</taxon>
        <taxon>Poales</taxon>
        <taxon>Poaceae</taxon>
        <taxon>PACMAD clade</taxon>
        <taxon>Panicoideae</taxon>
        <taxon>Panicodae</taxon>
        <taxon>Paniceae</taxon>
        <taxon>Cenchrinae</taxon>
        <taxon>Setaria</taxon>
    </lineage>
</organism>
<dbReference type="AlphaFoldDB" id="A0A4U6U007"/>
<dbReference type="Gramene" id="TKW03347">
    <property type="protein sequence ID" value="TKW03347"/>
    <property type="gene ID" value="SEVIR_7G018005v2"/>
</dbReference>
<accession>A0A4U6U007</accession>
<sequence>MDCANSRLKTDVAALATSCSMVNCCYLSVKLQLWSYRVRSVLPTIITVWLSIAIFRARTTVACCIFHSSPCTLQVQKQRSCRCSTPPRSTDPPCPACRVPCKRTLSSSPSISRASG</sequence>
<dbReference type="Proteomes" id="UP000298652">
    <property type="component" value="Chromosome 7"/>
</dbReference>
<proteinExistence type="predicted"/>
<dbReference type="EMBL" id="CM016558">
    <property type="protein sequence ID" value="TKW03347.1"/>
    <property type="molecule type" value="Genomic_DNA"/>
</dbReference>